<evidence type="ECO:0000313" key="2">
    <source>
        <dbReference type="EMBL" id="PWA35952.1"/>
    </source>
</evidence>
<dbReference type="STRING" id="35608.A0A2U1KGS7"/>
<keyword evidence="1" id="KW-0472">Membrane</keyword>
<keyword evidence="1" id="KW-0812">Transmembrane</keyword>
<dbReference type="InterPro" id="IPR040283">
    <property type="entry name" value="DDB_G0292058-like"/>
</dbReference>
<dbReference type="PANTHER" id="PTHR31414:SF27">
    <property type="entry name" value="ION TRANSPORT DOMAIN-CONTAINING PROTEIN"/>
    <property type="match status" value="1"/>
</dbReference>
<dbReference type="AlphaFoldDB" id="A0A2U1KGS7"/>
<comment type="caution">
    <text evidence="2">The sequence shown here is derived from an EMBL/GenBank/DDBJ whole genome shotgun (WGS) entry which is preliminary data.</text>
</comment>
<evidence type="ECO:0000313" key="3">
    <source>
        <dbReference type="Proteomes" id="UP000245207"/>
    </source>
</evidence>
<dbReference type="PANTHER" id="PTHR31414">
    <property type="entry name" value="TRANSMEMBRANE PROTEIN DDB_G0292058"/>
    <property type="match status" value="1"/>
</dbReference>
<protein>
    <submittedName>
        <fullName evidence="2">Uncharacterized protein</fullName>
    </submittedName>
</protein>
<dbReference type="EMBL" id="PKPP01019056">
    <property type="protein sequence ID" value="PWA35952.1"/>
    <property type="molecule type" value="Genomic_DNA"/>
</dbReference>
<gene>
    <name evidence="2" type="ORF">CTI12_AA604720</name>
</gene>
<organism evidence="2 3">
    <name type="scientific">Artemisia annua</name>
    <name type="common">Sweet wormwood</name>
    <dbReference type="NCBI Taxonomy" id="35608"/>
    <lineage>
        <taxon>Eukaryota</taxon>
        <taxon>Viridiplantae</taxon>
        <taxon>Streptophyta</taxon>
        <taxon>Embryophyta</taxon>
        <taxon>Tracheophyta</taxon>
        <taxon>Spermatophyta</taxon>
        <taxon>Magnoliopsida</taxon>
        <taxon>eudicotyledons</taxon>
        <taxon>Gunneridae</taxon>
        <taxon>Pentapetalae</taxon>
        <taxon>asterids</taxon>
        <taxon>campanulids</taxon>
        <taxon>Asterales</taxon>
        <taxon>Asteraceae</taxon>
        <taxon>Asteroideae</taxon>
        <taxon>Anthemideae</taxon>
        <taxon>Artemisiinae</taxon>
        <taxon>Artemisia</taxon>
    </lineage>
</organism>
<dbReference type="GO" id="GO:0016020">
    <property type="term" value="C:membrane"/>
    <property type="evidence" value="ECO:0007669"/>
    <property type="project" value="TreeGrafter"/>
</dbReference>
<evidence type="ECO:0000256" key="1">
    <source>
        <dbReference type="SAM" id="Phobius"/>
    </source>
</evidence>
<dbReference type="OrthoDB" id="1747612at2759"/>
<accession>A0A2U1KGS7</accession>
<reference evidence="2 3" key="1">
    <citation type="journal article" date="2018" name="Mol. Plant">
        <title>The genome of Artemisia annua provides insight into the evolution of Asteraceae family and artemisinin biosynthesis.</title>
        <authorList>
            <person name="Shen Q."/>
            <person name="Zhang L."/>
            <person name="Liao Z."/>
            <person name="Wang S."/>
            <person name="Yan T."/>
            <person name="Shi P."/>
            <person name="Liu M."/>
            <person name="Fu X."/>
            <person name="Pan Q."/>
            <person name="Wang Y."/>
            <person name="Lv Z."/>
            <person name="Lu X."/>
            <person name="Zhang F."/>
            <person name="Jiang W."/>
            <person name="Ma Y."/>
            <person name="Chen M."/>
            <person name="Hao X."/>
            <person name="Li L."/>
            <person name="Tang Y."/>
            <person name="Lv G."/>
            <person name="Zhou Y."/>
            <person name="Sun X."/>
            <person name="Brodelius P.E."/>
            <person name="Rose J.K.C."/>
            <person name="Tang K."/>
        </authorList>
    </citation>
    <scope>NUCLEOTIDE SEQUENCE [LARGE SCALE GENOMIC DNA]</scope>
    <source>
        <strain evidence="3">cv. Huhao1</strain>
        <tissue evidence="2">Leaf</tissue>
    </source>
</reference>
<sequence length="201" mass="22799">MVCVLQFSHDHTSLFWMENRYQRKGISTFSYDMFGFTYRLHACCSVDYTVQTLVNITGYLALAKTINVAQFYLPSDVKDSIDKLNIDLNKASNTLGQKTHQNSRKIRTVCDVVYYSSHFSFTTADLSILGHKNAIHLFIIGGWLLVVVTLVLCEVFVILNTPYDSQLQERECSSEEVSMSNASLGEKNPLIKEFIKGVAIF</sequence>
<proteinExistence type="predicted"/>
<dbReference type="Proteomes" id="UP000245207">
    <property type="component" value="Unassembled WGS sequence"/>
</dbReference>
<name>A0A2U1KGS7_ARTAN</name>
<keyword evidence="1" id="KW-1133">Transmembrane helix</keyword>
<keyword evidence="3" id="KW-1185">Reference proteome</keyword>
<feature type="transmembrane region" description="Helical" evidence="1">
    <location>
        <begin position="137"/>
        <end position="159"/>
    </location>
</feature>